<dbReference type="PROSITE" id="PS00141">
    <property type="entry name" value="ASP_PROTEASE"/>
    <property type="match status" value="1"/>
</dbReference>
<dbReference type="GO" id="GO:0004190">
    <property type="term" value="F:aspartic-type endopeptidase activity"/>
    <property type="evidence" value="ECO:0007669"/>
    <property type="project" value="InterPro"/>
</dbReference>
<dbReference type="Proteomes" id="UP000076858">
    <property type="component" value="Unassembled WGS sequence"/>
</dbReference>
<keyword evidence="2" id="KW-1185">Reference proteome</keyword>
<sequence>MLDRYGTYQQPRSPINTIKPIRNSQLTYNLGSDVEVEIPKLIRIPVRIFNKEIIALVDTGAAASLVSSKILDTLEFNENLKQVENTNPPIFRTVSGQELKSIGKFEFSVIINDNHIINHHFYVMSNLNEQCILGLDFLSNDNVKINTRNRQICYDHFGVAHNFGSNTMPIYSVTFSKAGIHIPLIPIDREDEDLTQQDYPKIAEKEEQALNVSDDIQTKIEILLKKHEDLFADQESDLGLATQVRHHINIGHNAPINQRLRRTPESLKLFVKTKIE</sequence>
<gene>
    <name evidence="1" type="ORF">APZ42_005119</name>
</gene>
<dbReference type="EMBL" id="LRGB01014620">
    <property type="protein sequence ID" value="KZR99135.1"/>
    <property type="molecule type" value="Genomic_DNA"/>
</dbReference>
<dbReference type="SUPFAM" id="SSF50630">
    <property type="entry name" value="Acid proteases"/>
    <property type="match status" value="1"/>
</dbReference>
<accession>A0A164GMK3</accession>
<dbReference type="CDD" id="cd00303">
    <property type="entry name" value="retropepsin_like"/>
    <property type="match status" value="1"/>
</dbReference>
<dbReference type="Pfam" id="PF13975">
    <property type="entry name" value="gag-asp_proteas"/>
    <property type="match status" value="1"/>
</dbReference>
<dbReference type="Gene3D" id="2.40.70.10">
    <property type="entry name" value="Acid Proteases"/>
    <property type="match status" value="1"/>
</dbReference>
<reference evidence="1 2" key="1">
    <citation type="submission" date="2016-03" db="EMBL/GenBank/DDBJ databases">
        <title>EvidentialGene: Evidence-directed Construction of Genes on Genomes.</title>
        <authorList>
            <person name="Gilbert D.G."/>
            <person name="Choi J.-H."/>
            <person name="Mockaitis K."/>
            <person name="Colbourne J."/>
            <person name="Pfrender M."/>
        </authorList>
    </citation>
    <scope>NUCLEOTIDE SEQUENCE [LARGE SCALE GENOMIC DNA]</scope>
    <source>
        <strain evidence="1 2">Xinb3</strain>
        <tissue evidence="1">Complete organism</tissue>
    </source>
</reference>
<dbReference type="InterPro" id="IPR001969">
    <property type="entry name" value="Aspartic_peptidase_AS"/>
</dbReference>
<comment type="caution">
    <text evidence="1">The sequence shown here is derived from an EMBL/GenBank/DDBJ whole genome shotgun (WGS) entry which is preliminary data.</text>
</comment>
<evidence type="ECO:0000313" key="1">
    <source>
        <dbReference type="EMBL" id="KZR99135.1"/>
    </source>
</evidence>
<feature type="non-terminal residue" evidence="1">
    <location>
        <position position="276"/>
    </location>
</feature>
<organism evidence="1 2">
    <name type="scientific">Daphnia magna</name>
    <dbReference type="NCBI Taxonomy" id="35525"/>
    <lineage>
        <taxon>Eukaryota</taxon>
        <taxon>Metazoa</taxon>
        <taxon>Ecdysozoa</taxon>
        <taxon>Arthropoda</taxon>
        <taxon>Crustacea</taxon>
        <taxon>Branchiopoda</taxon>
        <taxon>Diplostraca</taxon>
        <taxon>Cladocera</taxon>
        <taxon>Anomopoda</taxon>
        <taxon>Daphniidae</taxon>
        <taxon>Daphnia</taxon>
    </lineage>
</organism>
<proteinExistence type="predicted"/>
<dbReference type="AlphaFoldDB" id="A0A164GMK3"/>
<name>A0A164GMK3_9CRUS</name>
<dbReference type="InterPro" id="IPR021109">
    <property type="entry name" value="Peptidase_aspartic_dom_sf"/>
</dbReference>
<dbReference type="GO" id="GO:0006508">
    <property type="term" value="P:proteolysis"/>
    <property type="evidence" value="ECO:0007669"/>
    <property type="project" value="InterPro"/>
</dbReference>
<evidence type="ECO:0000313" key="2">
    <source>
        <dbReference type="Proteomes" id="UP000076858"/>
    </source>
</evidence>
<evidence type="ECO:0008006" key="3">
    <source>
        <dbReference type="Google" id="ProtNLM"/>
    </source>
</evidence>
<protein>
    <recommendedName>
        <fullName evidence="3">Peptidase A2 domain-containing protein</fullName>
    </recommendedName>
</protein>